<name>A0A382JZ40_9ZZZZ</name>
<dbReference type="EMBL" id="UINC01077083">
    <property type="protein sequence ID" value="SVC16865.1"/>
    <property type="molecule type" value="Genomic_DNA"/>
</dbReference>
<keyword evidence="1" id="KW-0677">Repeat</keyword>
<evidence type="ECO:0000259" key="2">
    <source>
        <dbReference type="PROSITE" id="PS50206"/>
    </source>
</evidence>
<sequence length="240" mass="26804">VLSSSNFVNPDVLATTEWLGAHLDDPDLVIVDCDMFDSYQRAHIKGAVGIKVHHYIKHPDYANDPKGHPLVAEPNVAKDIFESMGIDDSATVISYDSNGSLWAARFWWVLNYYGHANAKVLDGGWKKWFDEGRAVSVDSNVPGDATFTPKTQDDLVCSLDRAIERIEDGDTLFLDVRSDGEWNGRNDRGNSRAGRVPGSVHVEWLNFVNTDRYQTFKSAEEINQILSEAGVTPEKEVVTY</sequence>
<accession>A0A382JZ40</accession>
<dbReference type="AlphaFoldDB" id="A0A382JZ40"/>
<dbReference type="InterPro" id="IPR001763">
    <property type="entry name" value="Rhodanese-like_dom"/>
</dbReference>
<evidence type="ECO:0000313" key="3">
    <source>
        <dbReference type="EMBL" id="SVC16865.1"/>
    </source>
</evidence>
<dbReference type="InterPro" id="IPR036873">
    <property type="entry name" value="Rhodanese-like_dom_sf"/>
</dbReference>
<dbReference type="SMART" id="SM00450">
    <property type="entry name" value="RHOD"/>
    <property type="match status" value="1"/>
</dbReference>
<dbReference type="PANTHER" id="PTHR43855">
    <property type="entry name" value="THIOSULFATE SULFURTRANSFERASE"/>
    <property type="match status" value="1"/>
</dbReference>
<dbReference type="Pfam" id="PF00581">
    <property type="entry name" value="Rhodanese"/>
    <property type="match status" value="2"/>
</dbReference>
<dbReference type="SUPFAM" id="SSF52821">
    <property type="entry name" value="Rhodanese/Cell cycle control phosphatase"/>
    <property type="match status" value="2"/>
</dbReference>
<dbReference type="PANTHER" id="PTHR43855:SF1">
    <property type="entry name" value="THIOSULFATE SULFURTRANSFERASE"/>
    <property type="match status" value="1"/>
</dbReference>
<dbReference type="PROSITE" id="PS50206">
    <property type="entry name" value="RHODANESE_3"/>
    <property type="match status" value="2"/>
</dbReference>
<dbReference type="Gene3D" id="3.40.250.10">
    <property type="entry name" value="Rhodanese-like domain"/>
    <property type="match status" value="2"/>
</dbReference>
<dbReference type="CDD" id="cd01448">
    <property type="entry name" value="TST_Repeat_1"/>
    <property type="match status" value="1"/>
</dbReference>
<dbReference type="InterPro" id="IPR051126">
    <property type="entry name" value="Thiosulfate_sulfurtransferase"/>
</dbReference>
<protein>
    <recommendedName>
        <fullName evidence="2">Rhodanese domain-containing protein</fullName>
    </recommendedName>
</protein>
<feature type="domain" description="Rhodanese" evidence="2">
    <location>
        <begin position="24"/>
        <end position="137"/>
    </location>
</feature>
<feature type="domain" description="Rhodanese" evidence="2">
    <location>
        <begin position="167"/>
        <end position="240"/>
    </location>
</feature>
<gene>
    <name evidence="3" type="ORF">METZ01_LOCUS269719</name>
</gene>
<reference evidence="3" key="1">
    <citation type="submission" date="2018-05" db="EMBL/GenBank/DDBJ databases">
        <authorList>
            <person name="Lanie J.A."/>
            <person name="Ng W.-L."/>
            <person name="Kazmierczak K.M."/>
            <person name="Andrzejewski T.M."/>
            <person name="Davidsen T.M."/>
            <person name="Wayne K.J."/>
            <person name="Tettelin H."/>
            <person name="Glass J.I."/>
            <person name="Rusch D."/>
            <person name="Podicherti R."/>
            <person name="Tsui H.-C.T."/>
            <person name="Winkler M.E."/>
        </authorList>
    </citation>
    <scope>NUCLEOTIDE SEQUENCE</scope>
</reference>
<feature type="non-terminal residue" evidence="3">
    <location>
        <position position="1"/>
    </location>
</feature>
<proteinExistence type="predicted"/>
<evidence type="ECO:0000256" key="1">
    <source>
        <dbReference type="ARBA" id="ARBA00022737"/>
    </source>
</evidence>
<organism evidence="3">
    <name type="scientific">marine metagenome</name>
    <dbReference type="NCBI Taxonomy" id="408172"/>
    <lineage>
        <taxon>unclassified sequences</taxon>
        <taxon>metagenomes</taxon>
        <taxon>ecological metagenomes</taxon>
    </lineage>
</organism>